<evidence type="ECO:0000256" key="4">
    <source>
        <dbReference type="ARBA" id="ARBA00022845"/>
    </source>
</evidence>
<comment type="function">
    <text evidence="9">Binds directly to 23S rRNA. The L1 stalk is quite mobile in the ribosome, and is involved in E site tRNA release.</text>
</comment>
<keyword evidence="5 9" id="KW-0694">RNA-binding</keyword>
<keyword evidence="4 9" id="KW-0810">Translation regulation</keyword>
<dbReference type="HAMAP" id="MF_01318_B">
    <property type="entry name" value="Ribosomal_uL1_B"/>
    <property type="match status" value="1"/>
</dbReference>
<accession>A0A2M8PXA8</accession>
<proteinExistence type="inferred from homology"/>
<comment type="function">
    <text evidence="9">Protein L1 is also a translational repressor protein, it controls the translation of the L11 operon by binding to its mRNA.</text>
</comment>
<evidence type="ECO:0000313" key="13">
    <source>
        <dbReference type="Proteomes" id="UP000228947"/>
    </source>
</evidence>
<dbReference type="GO" id="GO:0015934">
    <property type="term" value="C:large ribosomal subunit"/>
    <property type="evidence" value="ECO:0007669"/>
    <property type="project" value="InterPro"/>
</dbReference>
<dbReference type="InterPro" id="IPR002143">
    <property type="entry name" value="Ribosomal_uL1"/>
</dbReference>
<dbReference type="CDD" id="cd00403">
    <property type="entry name" value="Ribosomal_L1"/>
    <property type="match status" value="1"/>
</dbReference>
<dbReference type="InterPro" id="IPR005878">
    <property type="entry name" value="Ribosom_uL1_bac-type"/>
</dbReference>
<protein>
    <recommendedName>
        <fullName evidence="8 9">Large ribosomal subunit protein uL1</fullName>
    </recommendedName>
</protein>
<dbReference type="AlphaFoldDB" id="A0A2M8PXA8"/>
<evidence type="ECO:0000313" key="14">
    <source>
        <dbReference type="Proteomes" id="UP000229681"/>
    </source>
</evidence>
<dbReference type="Proteomes" id="UP000228947">
    <property type="component" value="Unassembled WGS sequence"/>
</dbReference>
<dbReference type="PROSITE" id="PS01199">
    <property type="entry name" value="RIBOSOMAL_L1"/>
    <property type="match status" value="1"/>
</dbReference>
<dbReference type="Pfam" id="PF00687">
    <property type="entry name" value="Ribosomal_L1"/>
    <property type="match status" value="1"/>
</dbReference>
<dbReference type="InterPro" id="IPR028364">
    <property type="entry name" value="Ribosomal_uL1/biogenesis"/>
</dbReference>
<evidence type="ECO:0000313" key="12">
    <source>
        <dbReference type="EMBL" id="PJF42152.1"/>
    </source>
</evidence>
<dbReference type="GO" id="GO:0003735">
    <property type="term" value="F:structural constituent of ribosome"/>
    <property type="evidence" value="ECO:0007669"/>
    <property type="project" value="InterPro"/>
</dbReference>
<dbReference type="SUPFAM" id="SSF56808">
    <property type="entry name" value="Ribosomal protein L1"/>
    <property type="match status" value="1"/>
</dbReference>
<keyword evidence="9" id="KW-0820">tRNA-binding</keyword>
<dbReference type="InterPro" id="IPR023674">
    <property type="entry name" value="Ribosomal_uL1-like"/>
</dbReference>
<comment type="similarity">
    <text evidence="1 9 10">Belongs to the universal ribosomal protein uL1 family.</text>
</comment>
<dbReference type="PANTHER" id="PTHR36427">
    <property type="entry name" value="54S RIBOSOMAL PROTEIN L1, MITOCHONDRIAL"/>
    <property type="match status" value="1"/>
</dbReference>
<evidence type="ECO:0000256" key="3">
    <source>
        <dbReference type="ARBA" id="ARBA00022730"/>
    </source>
</evidence>
<keyword evidence="7 9" id="KW-0687">Ribonucleoprotein</keyword>
<comment type="caution">
    <text evidence="12">The sequence shown here is derived from an EMBL/GenBank/DDBJ whole genome shotgun (WGS) entry which is preliminary data.</text>
</comment>
<name>A0A2M8PXA8_9CHLR</name>
<dbReference type="GO" id="GO:0000049">
    <property type="term" value="F:tRNA binding"/>
    <property type="evidence" value="ECO:0007669"/>
    <property type="project" value="UniProtKB-KW"/>
</dbReference>
<dbReference type="PIRSF" id="PIRSF002155">
    <property type="entry name" value="Ribosomal_L1"/>
    <property type="match status" value="1"/>
</dbReference>
<evidence type="ECO:0000256" key="2">
    <source>
        <dbReference type="ARBA" id="ARBA00022491"/>
    </source>
</evidence>
<dbReference type="Gene3D" id="3.40.50.790">
    <property type="match status" value="1"/>
</dbReference>
<dbReference type="InterPro" id="IPR023673">
    <property type="entry name" value="Ribosomal_uL1_CS"/>
</dbReference>
<dbReference type="GO" id="GO:0019843">
    <property type="term" value="F:rRNA binding"/>
    <property type="evidence" value="ECO:0007669"/>
    <property type="project" value="UniProtKB-UniRule"/>
</dbReference>
<reference evidence="13 14" key="1">
    <citation type="submission" date="2017-11" db="EMBL/GenBank/DDBJ databases">
        <title>Evolution of Phototrophy in the Chloroflexi Phylum Driven by Horizontal Gene Transfer.</title>
        <authorList>
            <person name="Ward L.M."/>
            <person name="Hemp J."/>
            <person name="Shih P.M."/>
            <person name="Mcglynn S.E."/>
            <person name="Fischer W."/>
        </authorList>
    </citation>
    <scope>NUCLEOTIDE SEQUENCE [LARGE SCALE GENOMIC DNA]</scope>
    <source>
        <strain evidence="12">CP1_1M</strain>
        <strain evidence="11">JP3_13</strain>
    </source>
</reference>
<keyword evidence="2 9" id="KW-0678">Repressor</keyword>
<accession>A0A2M8PF67</accession>
<sequence>MAQHGKKYLEAKKHIVPGREYSLEEAIKLLKQIAFAKFNETVELHARLGIDPRQSDQQVRTTVLLPAGLGKTVRVLVFAEGEAARYAEAAGADYVAGDELIAKIRNEEWVEFDVSIAVPDMMRKVGTLGKVLGRRGLMPNPKTGTVVNPEDLERAVREARAGRVEFRNDKNGNVHVPIGKIQFTEEQLMKNALAVIDALRRAKPAAAKGTYVRRMTIATTMSPGIRLDANTLMNVSLKEIA</sequence>
<dbReference type="FunFam" id="3.40.50.790:FF:000001">
    <property type="entry name" value="50S ribosomal protein L1"/>
    <property type="match status" value="1"/>
</dbReference>
<keyword evidence="3 9" id="KW-0699">rRNA-binding</keyword>
<dbReference type="GO" id="GO:0006417">
    <property type="term" value="P:regulation of translation"/>
    <property type="evidence" value="ECO:0007669"/>
    <property type="project" value="UniProtKB-KW"/>
</dbReference>
<evidence type="ECO:0000256" key="7">
    <source>
        <dbReference type="ARBA" id="ARBA00023274"/>
    </source>
</evidence>
<comment type="subunit">
    <text evidence="9">Part of the 50S ribosomal subunit.</text>
</comment>
<evidence type="ECO:0000256" key="8">
    <source>
        <dbReference type="ARBA" id="ARBA00035241"/>
    </source>
</evidence>
<dbReference type="EMBL" id="PGTM01000071">
    <property type="protein sequence ID" value="PJF36204.1"/>
    <property type="molecule type" value="Genomic_DNA"/>
</dbReference>
<dbReference type="GO" id="GO:0006412">
    <property type="term" value="P:translation"/>
    <property type="evidence" value="ECO:0007669"/>
    <property type="project" value="UniProtKB-UniRule"/>
</dbReference>
<evidence type="ECO:0000256" key="9">
    <source>
        <dbReference type="HAMAP-Rule" id="MF_01318"/>
    </source>
</evidence>
<dbReference type="NCBIfam" id="TIGR01169">
    <property type="entry name" value="rplA_bact"/>
    <property type="match status" value="1"/>
</dbReference>
<dbReference type="PANTHER" id="PTHR36427:SF3">
    <property type="entry name" value="LARGE RIBOSOMAL SUBUNIT PROTEIN UL1M"/>
    <property type="match status" value="1"/>
</dbReference>
<keyword evidence="6 9" id="KW-0689">Ribosomal protein</keyword>
<evidence type="ECO:0000256" key="1">
    <source>
        <dbReference type="ARBA" id="ARBA00010531"/>
    </source>
</evidence>
<evidence type="ECO:0000256" key="5">
    <source>
        <dbReference type="ARBA" id="ARBA00022884"/>
    </source>
</evidence>
<dbReference type="Proteomes" id="UP000229681">
    <property type="component" value="Unassembled WGS sequence"/>
</dbReference>
<organism evidence="12 13">
    <name type="scientific">Candidatus Thermofonsia Clade 1 bacterium</name>
    <dbReference type="NCBI Taxonomy" id="2364210"/>
    <lineage>
        <taxon>Bacteria</taxon>
        <taxon>Bacillati</taxon>
        <taxon>Chloroflexota</taxon>
        <taxon>Candidatus Thermofontia</taxon>
        <taxon>Candidatus Thermofonsia Clade 1</taxon>
    </lineage>
</organism>
<dbReference type="EMBL" id="PGTL01000030">
    <property type="protein sequence ID" value="PJF42152.1"/>
    <property type="molecule type" value="Genomic_DNA"/>
</dbReference>
<dbReference type="InterPro" id="IPR016095">
    <property type="entry name" value="Ribosomal_uL1_3-a/b-sand"/>
</dbReference>
<evidence type="ECO:0000313" key="11">
    <source>
        <dbReference type="EMBL" id="PJF36204.1"/>
    </source>
</evidence>
<evidence type="ECO:0000256" key="10">
    <source>
        <dbReference type="RuleBase" id="RU000659"/>
    </source>
</evidence>
<gene>
    <name evidence="9" type="primary">rplA</name>
    <name evidence="11" type="ORF">CUN49_06585</name>
    <name evidence="12" type="ORF">CUN50_05165</name>
</gene>
<evidence type="ECO:0000256" key="6">
    <source>
        <dbReference type="ARBA" id="ARBA00022980"/>
    </source>
</evidence>
<dbReference type="Gene3D" id="3.30.190.20">
    <property type="match status" value="1"/>
</dbReference>